<sequence>MSGLAKYTGSQLELVIAIDIGTTFSGVSYAFLRPDEVPEIASVMEFSSQTFQQAKIPSVLGYDSNGSLLGVGPKASEEALEEAGKDGGWKRLRYIKMHFRPGDSSINLEMDDLPSDKSAEDVMADLMSYLYKETLKYIEEHHADGVNILNQVRDRIQFVFSHPNGWVGLPQQRYRKCAVIGGLLQSEDEATRRIRFISEGEASALSCLASKFAPSPIVPNYKFIVLDAGGGTLDVSAYRVLNASPLELEEIAIPDSRFAGSIFVNEKAREMFKDIFGNSKFSDKETVNGTIQEFDSKIKPTFDSATRKFSIKIPGVKTSNKKMNIVNGCLKLGGEKIEECFRFSVDNAIESVTSVRDKVSDVDGDMPVWLVGGFGASPWLFKQLKEKLGSKGFSVCKPDANQAKVVADGAIRFHIHNSVTTRLSPSYYGISCATQYTPSCPDHEQRKHLVYNLRRGGQRIGPVFSCIAKKNEKLSASGGVDASEYWREIINPQNAHISCPLYAYEGEGPAPLWFDENKDKFRKLCEITADLSEQCTPETGTFIDGVGVWQLKYSVELTLGSTEIEARIRWEHKGETKYSEAKVVYV</sequence>
<dbReference type="PANTHER" id="PTHR14187">
    <property type="entry name" value="ALPHA KINASE/ELONGATION FACTOR 2 KINASE"/>
    <property type="match status" value="1"/>
</dbReference>
<accession>A0A0H2RTJ9</accession>
<dbReference type="AlphaFoldDB" id="A0A0H2RTJ9"/>
<dbReference type="InterPro" id="IPR043129">
    <property type="entry name" value="ATPase_NBD"/>
</dbReference>
<dbReference type="OrthoDB" id="2963168at2759"/>
<evidence type="ECO:0008006" key="3">
    <source>
        <dbReference type="Google" id="ProtNLM"/>
    </source>
</evidence>
<gene>
    <name evidence="1" type="ORF">SCHPADRAFT_940952</name>
</gene>
<dbReference type="Proteomes" id="UP000053477">
    <property type="component" value="Unassembled WGS sequence"/>
</dbReference>
<organism evidence="1 2">
    <name type="scientific">Schizopora paradoxa</name>
    <dbReference type="NCBI Taxonomy" id="27342"/>
    <lineage>
        <taxon>Eukaryota</taxon>
        <taxon>Fungi</taxon>
        <taxon>Dikarya</taxon>
        <taxon>Basidiomycota</taxon>
        <taxon>Agaricomycotina</taxon>
        <taxon>Agaricomycetes</taxon>
        <taxon>Hymenochaetales</taxon>
        <taxon>Schizoporaceae</taxon>
        <taxon>Schizopora</taxon>
    </lineage>
</organism>
<protein>
    <recommendedName>
        <fullName evidence="3">Actin-like ATPase domain-containing protein</fullName>
    </recommendedName>
</protein>
<name>A0A0H2RTJ9_9AGAM</name>
<keyword evidence="2" id="KW-1185">Reference proteome</keyword>
<evidence type="ECO:0000313" key="2">
    <source>
        <dbReference type="Proteomes" id="UP000053477"/>
    </source>
</evidence>
<reference evidence="1 2" key="1">
    <citation type="submission" date="2015-04" db="EMBL/GenBank/DDBJ databases">
        <title>Complete genome sequence of Schizopora paradoxa KUC8140, a cosmopolitan wood degrader in East Asia.</title>
        <authorList>
            <consortium name="DOE Joint Genome Institute"/>
            <person name="Min B."/>
            <person name="Park H."/>
            <person name="Jang Y."/>
            <person name="Kim J.-J."/>
            <person name="Kim K.H."/>
            <person name="Pangilinan J."/>
            <person name="Lipzen A."/>
            <person name="Riley R."/>
            <person name="Grigoriev I.V."/>
            <person name="Spatafora J.W."/>
            <person name="Choi I.-G."/>
        </authorList>
    </citation>
    <scope>NUCLEOTIDE SEQUENCE [LARGE SCALE GENOMIC DNA]</scope>
    <source>
        <strain evidence="1 2">KUC8140</strain>
    </source>
</reference>
<evidence type="ECO:0000313" key="1">
    <source>
        <dbReference type="EMBL" id="KLO12778.1"/>
    </source>
</evidence>
<dbReference type="PANTHER" id="PTHR14187:SF5">
    <property type="entry name" value="HEAT SHOCK 70 KDA PROTEIN 12A"/>
    <property type="match status" value="1"/>
</dbReference>
<dbReference type="Gene3D" id="3.90.640.10">
    <property type="entry name" value="Actin, Chain A, domain 4"/>
    <property type="match status" value="1"/>
</dbReference>
<dbReference type="STRING" id="27342.A0A0H2RTJ9"/>
<dbReference type="EMBL" id="KQ085971">
    <property type="protein sequence ID" value="KLO12778.1"/>
    <property type="molecule type" value="Genomic_DNA"/>
</dbReference>
<proteinExistence type="predicted"/>
<dbReference type="InParanoid" id="A0A0H2RTJ9"/>
<dbReference type="CDD" id="cd10170">
    <property type="entry name" value="ASKHA_NBD_HSP70"/>
    <property type="match status" value="1"/>
</dbReference>
<dbReference type="Gene3D" id="3.30.420.40">
    <property type="match status" value="2"/>
</dbReference>
<dbReference type="SUPFAM" id="SSF53067">
    <property type="entry name" value="Actin-like ATPase domain"/>
    <property type="match status" value="2"/>
</dbReference>